<name>A0ABW5XSA5_9SPHI</name>
<evidence type="ECO:0000313" key="5">
    <source>
        <dbReference type="Proteomes" id="UP001597601"/>
    </source>
</evidence>
<feature type="transmembrane region" description="Helical" evidence="3">
    <location>
        <begin position="196"/>
        <end position="219"/>
    </location>
</feature>
<keyword evidence="3" id="KW-0812">Transmembrane</keyword>
<keyword evidence="3" id="KW-0472">Membrane</keyword>
<dbReference type="PANTHER" id="PTHR44227">
    <property type="match status" value="1"/>
</dbReference>
<feature type="transmembrane region" description="Helical" evidence="3">
    <location>
        <begin position="166"/>
        <end position="184"/>
    </location>
</feature>
<keyword evidence="3" id="KW-1133">Transmembrane helix</keyword>
<dbReference type="Proteomes" id="UP001597601">
    <property type="component" value="Unassembled WGS sequence"/>
</dbReference>
<dbReference type="RefSeq" id="WP_377129193.1">
    <property type="nucleotide sequence ID" value="NZ_JBHUON010000019.1"/>
</dbReference>
<gene>
    <name evidence="4" type="ORF">ACFSYC_14810</name>
</gene>
<evidence type="ECO:0000256" key="3">
    <source>
        <dbReference type="SAM" id="Phobius"/>
    </source>
</evidence>
<keyword evidence="5" id="KW-1185">Reference proteome</keyword>
<accession>A0ABW5XSA5</accession>
<dbReference type="EMBL" id="JBHUON010000019">
    <property type="protein sequence ID" value="MFD2865969.1"/>
    <property type="molecule type" value="Genomic_DNA"/>
</dbReference>
<reference evidence="5" key="1">
    <citation type="journal article" date="2019" name="Int. J. Syst. Evol. Microbiol.">
        <title>The Global Catalogue of Microorganisms (GCM) 10K type strain sequencing project: providing services to taxonomists for standard genome sequencing and annotation.</title>
        <authorList>
            <consortium name="The Broad Institute Genomics Platform"/>
            <consortium name="The Broad Institute Genome Sequencing Center for Infectious Disease"/>
            <person name="Wu L."/>
            <person name="Ma J."/>
        </authorList>
    </citation>
    <scope>NUCLEOTIDE SEQUENCE [LARGE SCALE GENOMIC DNA]</scope>
    <source>
        <strain evidence="5">KCTC 52232</strain>
    </source>
</reference>
<feature type="transmembrane region" description="Helical" evidence="3">
    <location>
        <begin position="392"/>
        <end position="409"/>
    </location>
</feature>
<sequence length="440" mass="50188">MNNTIAQPNGYSVKYLLQNNLSLLLNTALLVAILLVYLPVLSNQFQLEWDDQVIVINDYTSGGLGLSNLWGILTEFYEGQYAPVNQLSYTLLYSAFGYNPACFHAFGVLIHSLNVLLVFSLIKQILKASNKFDDNQRYIIAFTTALLMAIHPFLVESVAWVSASKILLYALFYLLGLHYYLLYIKSKKISHYLMTVVMFIISFGAKEQAVILPVCLLLIDIVFNRDMKTKQVWLEKLPLFILSLLFGYITILSQSVAGVGVLSDKAGHPFHHNIAYASYAITEYWVKSIIPVKLANVYFFPNAIADPLPIRFWMYPILLLIVGVGFTDFWKRKWIMFGGGFFLIHLAVVIHLIPISRLAIIADRYVYLAAIGVFFLIGVAVNHLIQKDRYKPLLLTLSLIYVASLAVYAHQYSKKWHDSATLKVEMKALFERHQKENYKK</sequence>
<feature type="transmembrane region" description="Helical" evidence="3">
    <location>
        <begin position="365"/>
        <end position="385"/>
    </location>
</feature>
<feature type="transmembrane region" description="Helical" evidence="3">
    <location>
        <begin position="274"/>
        <end position="290"/>
    </location>
</feature>
<feature type="transmembrane region" description="Helical" evidence="3">
    <location>
        <begin position="21"/>
        <end position="40"/>
    </location>
</feature>
<evidence type="ECO:0008006" key="6">
    <source>
        <dbReference type="Google" id="ProtNLM"/>
    </source>
</evidence>
<comment type="caution">
    <text evidence="4">The sequence shown here is derived from an EMBL/GenBank/DDBJ whole genome shotgun (WGS) entry which is preliminary data.</text>
</comment>
<evidence type="ECO:0000256" key="2">
    <source>
        <dbReference type="ARBA" id="ARBA00022803"/>
    </source>
</evidence>
<protein>
    <recommendedName>
        <fullName evidence="6">Dolichyl-phosphate-mannose-protein mannosyltransferase</fullName>
    </recommendedName>
</protein>
<organism evidence="4 5">
    <name type="scientific">Mucilaginibacter antarcticus</name>
    <dbReference type="NCBI Taxonomy" id="1855725"/>
    <lineage>
        <taxon>Bacteria</taxon>
        <taxon>Pseudomonadati</taxon>
        <taxon>Bacteroidota</taxon>
        <taxon>Sphingobacteriia</taxon>
        <taxon>Sphingobacteriales</taxon>
        <taxon>Sphingobacteriaceae</taxon>
        <taxon>Mucilaginibacter</taxon>
    </lineage>
</organism>
<feature type="transmembrane region" description="Helical" evidence="3">
    <location>
        <begin position="334"/>
        <end position="353"/>
    </location>
</feature>
<keyword evidence="2" id="KW-0802">TPR repeat</keyword>
<dbReference type="PANTHER" id="PTHR44227:SF3">
    <property type="entry name" value="PROTEIN O-MANNOSYL-TRANSFERASE TMTC4"/>
    <property type="match status" value="1"/>
</dbReference>
<dbReference type="InterPro" id="IPR052346">
    <property type="entry name" value="O-mannosyl-transferase_TMTC"/>
</dbReference>
<keyword evidence="1" id="KW-0677">Repeat</keyword>
<feature type="transmembrane region" description="Helical" evidence="3">
    <location>
        <begin position="138"/>
        <end position="160"/>
    </location>
</feature>
<feature type="transmembrane region" description="Helical" evidence="3">
    <location>
        <begin position="310"/>
        <end position="327"/>
    </location>
</feature>
<feature type="transmembrane region" description="Helical" evidence="3">
    <location>
        <begin position="103"/>
        <end position="126"/>
    </location>
</feature>
<evidence type="ECO:0000256" key="1">
    <source>
        <dbReference type="ARBA" id="ARBA00022737"/>
    </source>
</evidence>
<proteinExistence type="predicted"/>
<feature type="transmembrane region" description="Helical" evidence="3">
    <location>
        <begin position="239"/>
        <end position="262"/>
    </location>
</feature>
<evidence type="ECO:0000313" key="4">
    <source>
        <dbReference type="EMBL" id="MFD2865969.1"/>
    </source>
</evidence>